<dbReference type="AlphaFoldDB" id="A0A7E4VIA9"/>
<reference evidence="2" key="2">
    <citation type="submission" date="2020-10" db="UniProtKB">
        <authorList>
            <consortium name="WormBaseParasite"/>
        </authorList>
    </citation>
    <scope>IDENTIFICATION</scope>
</reference>
<proteinExistence type="predicted"/>
<dbReference type="WBParaSite" id="Pan_g20825.t1">
    <property type="protein sequence ID" value="Pan_g20825.t1"/>
    <property type="gene ID" value="Pan_g20825"/>
</dbReference>
<evidence type="ECO:0000313" key="1">
    <source>
        <dbReference type="Proteomes" id="UP000492821"/>
    </source>
</evidence>
<keyword evidence="1" id="KW-1185">Reference proteome</keyword>
<reference evidence="1" key="1">
    <citation type="journal article" date="2013" name="Genetics">
        <title>The draft genome and transcriptome of Panagrellus redivivus are shaped by the harsh demands of a free-living lifestyle.</title>
        <authorList>
            <person name="Srinivasan J."/>
            <person name="Dillman A.R."/>
            <person name="Macchietto M.G."/>
            <person name="Heikkinen L."/>
            <person name="Lakso M."/>
            <person name="Fracchia K.M."/>
            <person name="Antoshechkin I."/>
            <person name="Mortazavi A."/>
            <person name="Wong G."/>
            <person name="Sternberg P.W."/>
        </authorList>
    </citation>
    <scope>NUCLEOTIDE SEQUENCE [LARGE SCALE GENOMIC DNA]</scope>
    <source>
        <strain evidence="1">MT8872</strain>
    </source>
</reference>
<organism evidence="1 2">
    <name type="scientific">Panagrellus redivivus</name>
    <name type="common">Microworm</name>
    <dbReference type="NCBI Taxonomy" id="6233"/>
    <lineage>
        <taxon>Eukaryota</taxon>
        <taxon>Metazoa</taxon>
        <taxon>Ecdysozoa</taxon>
        <taxon>Nematoda</taxon>
        <taxon>Chromadorea</taxon>
        <taxon>Rhabditida</taxon>
        <taxon>Tylenchina</taxon>
        <taxon>Panagrolaimomorpha</taxon>
        <taxon>Panagrolaimoidea</taxon>
        <taxon>Panagrolaimidae</taxon>
        <taxon>Panagrellus</taxon>
    </lineage>
</organism>
<protein>
    <submittedName>
        <fullName evidence="2">Recep_L_domain domain-containing protein</fullName>
    </submittedName>
</protein>
<evidence type="ECO:0000313" key="2">
    <source>
        <dbReference type="WBParaSite" id="Pan_g20825.t1"/>
    </source>
</evidence>
<sequence>MPYPIAKLPYGLRCRLAELSTPSERFDLQVAAGNASICPPNQVPVCTVARDAICEFKRANWMDFFAGETSTTVYSCSKLMLKDATPDRLLKLPSLAFDGIAMLLLQDCHMSTEAFLGLGTRVSALRSLKVTITDNRPAGWGLDAVFAAFPSLTSLWIDAHLKSGWIEDIRNMPASLRSFTLCGPAFTMTRVTAPSLHAVLTLNGDLVIPTSDSRFLNTHFDVNSRGMEAKLQPFYYTPMQQQGQQAANA</sequence>
<accession>A0A7E4VIA9</accession>
<dbReference type="Proteomes" id="UP000492821">
    <property type="component" value="Unassembled WGS sequence"/>
</dbReference>
<name>A0A7E4VIA9_PANRE</name>